<evidence type="ECO:0000313" key="1">
    <source>
        <dbReference type="EMBL" id="SNY77706.1"/>
    </source>
</evidence>
<gene>
    <name evidence="1" type="ORF">SAMN04244553_1073</name>
</gene>
<reference evidence="1 2" key="1">
    <citation type="submission" date="2017-09" db="EMBL/GenBank/DDBJ databases">
        <authorList>
            <person name="Ehlers B."/>
            <person name="Leendertz F.H."/>
        </authorList>
    </citation>
    <scope>NUCLEOTIDE SEQUENCE [LARGE SCALE GENOMIC DNA]</scope>
    <source>
        <strain evidence="1 2">DSM 45537</strain>
    </source>
</reference>
<protein>
    <recommendedName>
        <fullName evidence="3">Enoyl-(Acyl carrier protein) reductase</fullName>
    </recommendedName>
</protein>
<dbReference type="Proteomes" id="UP000219565">
    <property type="component" value="Unassembled WGS sequence"/>
</dbReference>
<dbReference type="EMBL" id="OBEG01000001">
    <property type="protein sequence ID" value="SNY77706.1"/>
    <property type="molecule type" value="Genomic_DNA"/>
</dbReference>
<dbReference type="RefSeq" id="WP_097243874.1">
    <property type="nucleotide sequence ID" value="NZ_JAMTCV010000002.1"/>
</dbReference>
<organism evidence="1 2">
    <name type="scientific">Nocardia amikacinitolerans</name>
    <dbReference type="NCBI Taxonomy" id="756689"/>
    <lineage>
        <taxon>Bacteria</taxon>
        <taxon>Bacillati</taxon>
        <taxon>Actinomycetota</taxon>
        <taxon>Actinomycetes</taxon>
        <taxon>Mycobacteriales</taxon>
        <taxon>Nocardiaceae</taxon>
        <taxon>Nocardia</taxon>
    </lineage>
</organism>
<proteinExistence type="predicted"/>
<evidence type="ECO:0000313" key="2">
    <source>
        <dbReference type="Proteomes" id="UP000219565"/>
    </source>
</evidence>
<dbReference type="AlphaFoldDB" id="A0A285L265"/>
<name>A0A285L265_9NOCA</name>
<sequence length="78" mass="8594">MFGVSRDREEEFLTGIGDRIGGETLIGRAGRARDIADAALFLASDVHDRPGPTPASVRWPVSVSFAAGRHHEHRRQQE</sequence>
<dbReference type="OrthoDB" id="286404at2"/>
<keyword evidence="2" id="KW-1185">Reference proteome</keyword>
<evidence type="ECO:0008006" key="3">
    <source>
        <dbReference type="Google" id="ProtNLM"/>
    </source>
</evidence>
<accession>A0A285L265</accession>